<keyword evidence="12" id="KW-1185">Reference proteome</keyword>
<comment type="cofactor">
    <cofactor evidence="9">
        <name>Fe-coproporphyrin III</name>
        <dbReference type="ChEBI" id="CHEBI:68438"/>
    </cofactor>
    <text evidence="9">Fe-coproporphyrin III acts as both substrate and redox cofactor.</text>
</comment>
<feature type="binding site" description="axial binding residue" evidence="9">
    <location>
        <position position="196"/>
    </location>
    <ligand>
        <name>Fe-coproporphyrin III</name>
        <dbReference type="ChEBI" id="CHEBI:68438"/>
    </ligand>
    <ligandPart>
        <name>Fe</name>
        <dbReference type="ChEBI" id="CHEBI:18248"/>
    </ligandPart>
</feature>
<feature type="region of interest" description="Disordered" evidence="10">
    <location>
        <begin position="1"/>
        <end position="47"/>
    </location>
</feature>
<evidence type="ECO:0000256" key="4">
    <source>
        <dbReference type="ARBA" id="ARBA00023004"/>
    </source>
</evidence>
<name>A0A1H4BMS3_9ACTO</name>
<dbReference type="OrthoDB" id="9773646at2"/>
<feature type="compositionally biased region" description="Low complexity" evidence="10">
    <location>
        <begin position="16"/>
        <end position="26"/>
    </location>
</feature>
<dbReference type="InterPro" id="IPR010644">
    <property type="entry name" value="ChdC/CLD"/>
</dbReference>
<keyword evidence="2 9" id="KW-0349">Heme</keyword>
<evidence type="ECO:0000256" key="9">
    <source>
        <dbReference type="HAMAP-Rule" id="MF_02244"/>
    </source>
</evidence>
<evidence type="ECO:0000313" key="11">
    <source>
        <dbReference type="EMBL" id="SEA49122.1"/>
    </source>
</evidence>
<dbReference type="Proteomes" id="UP000199288">
    <property type="component" value="Unassembled WGS sequence"/>
</dbReference>
<feature type="compositionally biased region" description="Basic and acidic residues" evidence="10">
    <location>
        <begin position="27"/>
        <end position="47"/>
    </location>
</feature>
<dbReference type="EC" id="1.3.98.5" evidence="8 9"/>
<keyword evidence="9" id="KW-0560">Oxidoreductase</keyword>
<sequence length="273" mass="30277">MEDKRPEASGDERAEAAAAGAGAPGENGDRGHRPSASVRDHRDGPRADRKAVNELEHFSLHAVFGVAEGVPADDGERAALVQAVAAATAAEGVTLRGWYDVAGFRAEADIMMWIHGEDVDALQAVYHRVRNELVGAFEPVWSVVSTHRPSEFNRGHIPAILDNFGPRRYICVYPFVRSYEWYTMAPEKRAKMLAEHGISGRQFPDVLASTLSAFALGDYEWILSFEADQLNKLVDAMRHQRAVEARHHVREEIPFFTGPLVELGELLERQPRG</sequence>
<dbReference type="EMBL" id="FNQV01000010">
    <property type="protein sequence ID" value="SEA49122.1"/>
    <property type="molecule type" value="Genomic_DNA"/>
</dbReference>
<evidence type="ECO:0000256" key="1">
    <source>
        <dbReference type="ARBA" id="ARBA00014413"/>
    </source>
</evidence>
<keyword evidence="4 9" id="KW-0408">Iron</keyword>
<dbReference type="Pfam" id="PF06778">
    <property type="entry name" value="Chlor_dismutase"/>
    <property type="match status" value="1"/>
</dbReference>
<gene>
    <name evidence="9" type="primary">chdC</name>
    <name evidence="11" type="ORF">SAMN02910418_01707</name>
</gene>
<organism evidence="11 12">
    <name type="scientific">Bowdeniella nasicola</name>
    <dbReference type="NCBI Taxonomy" id="208480"/>
    <lineage>
        <taxon>Bacteria</taxon>
        <taxon>Bacillati</taxon>
        <taxon>Actinomycetota</taxon>
        <taxon>Actinomycetes</taxon>
        <taxon>Actinomycetales</taxon>
        <taxon>Actinomycetaceae</taxon>
        <taxon>Bowdeniella</taxon>
    </lineage>
</organism>
<evidence type="ECO:0000256" key="5">
    <source>
        <dbReference type="ARBA" id="ARBA00029882"/>
    </source>
</evidence>
<feature type="compositionally biased region" description="Basic and acidic residues" evidence="10">
    <location>
        <begin position="1"/>
        <end position="15"/>
    </location>
</feature>
<evidence type="ECO:0000256" key="8">
    <source>
        <dbReference type="ARBA" id="ARBA00050019"/>
    </source>
</evidence>
<comment type="catalytic activity">
    <reaction evidence="9">
        <text>Fe-coproporphyrin III + H2O2 + H(+) = harderoheme III + CO2 + 2 H2O</text>
        <dbReference type="Rhea" id="RHEA:57940"/>
        <dbReference type="ChEBI" id="CHEBI:15377"/>
        <dbReference type="ChEBI" id="CHEBI:15378"/>
        <dbReference type="ChEBI" id="CHEBI:16240"/>
        <dbReference type="ChEBI" id="CHEBI:16526"/>
        <dbReference type="ChEBI" id="CHEBI:68438"/>
        <dbReference type="ChEBI" id="CHEBI:142463"/>
    </reaction>
</comment>
<dbReference type="RefSeq" id="WP_092564907.1">
    <property type="nucleotide sequence ID" value="NZ_FNQV01000010.1"/>
</dbReference>
<evidence type="ECO:0000256" key="2">
    <source>
        <dbReference type="ARBA" id="ARBA00022617"/>
    </source>
</evidence>
<comment type="catalytic activity">
    <reaction evidence="7">
        <text>Fe-coproporphyrin III + 2 H2O2 + 2 H(+) = heme b + 2 CO2 + 4 H2O</text>
        <dbReference type="Rhea" id="RHEA:56516"/>
        <dbReference type="ChEBI" id="CHEBI:15377"/>
        <dbReference type="ChEBI" id="CHEBI:15378"/>
        <dbReference type="ChEBI" id="CHEBI:16240"/>
        <dbReference type="ChEBI" id="CHEBI:16526"/>
        <dbReference type="ChEBI" id="CHEBI:60344"/>
        <dbReference type="ChEBI" id="CHEBI:68438"/>
        <dbReference type="EC" id="1.3.98.5"/>
    </reaction>
    <physiologicalReaction direction="left-to-right" evidence="7">
        <dbReference type="Rhea" id="RHEA:56517"/>
    </physiologicalReaction>
</comment>
<comment type="pathway">
    <text evidence="9">Porphyrin-containing compound metabolism; protoheme biosynthesis.</text>
</comment>
<evidence type="ECO:0000313" key="12">
    <source>
        <dbReference type="Proteomes" id="UP000199288"/>
    </source>
</evidence>
<comment type="similarity">
    <text evidence="9">Belongs to the ChdC family. Type 2 subfamily.</text>
</comment>
<dbReference type="PANTHER" id="PTHR36843:SF1">
    <property type="entry name" value="COPROHEME DECARBOXYLASE"/>
    <property type="match status" value="1"/>
</dbReference>
<comment type="function">
    <text evidence="9">Involved in coproporphyrin-dependent heme b biosynthesis. Catalyzes the decarboxylation of Fe-coproporphyrin III (coproheme) to heme b (protoheme IX), the last step of the pathway. The reaction occurs in a stepwise manner with a three-propionate intermediate.</text>
</comment>
<dbReference type="Gene3D" id="3.30.70.1030">
    <property type="entry name" value="Apc35880, domain 1"/>
    <property type="match status" value="2"/>
</dbReference>
<dbReference type="PANTHER" id="PTHR36843">
    <property type="entry name" value="HEME-DEPENDENT PEROXIDASE YWFI-RELATED"/>
    <property type="match status" value="1"/>
</dbReference>
<evidence type="ECO:0000256" key="3">
    <source>
        <dbReference type="ARBA" id="ARBA00022723"/>
    </source>
</evidence>
<dbReference type="GO" id="GO:0016634">
    <property type="term" value="F:oxidoreductase activity, acting on the CH-CH group of donors, oxygen as acceptor"/>
    <property type="evidence" value="ECO:0007669"/>
    <property type="project" value="UniProtKB-UniRule"/>
</dbReference>
<dbReference type="AlphaFoldDB" id="A0A1H4BMS3"/>
<accession>A0A1H4BMS3</accession>
<comment type="catalytic activity">
    <reaction evidence="9">
        <text>harderoheme III + H2O2 + H(+) = heme b + CO2 + 2 H2O</text>
        <dbReference type="Rhea" id="RHEA:57944"/>
        <dbReference type="ChEBI" id="CHEBI:15377"/>
        <dbReference type="ChEBI" id="CHEBI:15378"/>
        <dbReference type="ChEBI" id="CHEBI:16240"/>
        <dbReference type="ChEBI" id="CHEBI:16526"/>
        <dbReference type="ChEBI" id="CHEBI:60344"/>
        <dbReference type="ChEBI" id="CHEBI:142463"/>
    </reaction>
</comment>
<dbReference type="GO" id="GO:0046872">
    <property type="term" value="F:metal ion binding"/>
    <property type="evidence" value="ECO:0007669"/>
    <property type="project" value="UniProtKB-KW"/>
</dbReference>
<protein>
    <recommendedName>
        <fullName evidence="1 9">Coproheme decarboxylase</fullName>
        <ecNumber evidence="8 9">1.3.98.5</ecNumber>
    </recommendedName>
    <alternativeName>
        <fullName evidence="5 9">Coproheme III oxidative decarboxylase</fullName>
    </alternativeName>
    <alternativeName>
        <fullName evidence="6 9">Hydrogen peroxide-dependent heme synthase</fullName>
    </alternativeName>
</protein>
<proteinExistence type="inferred from homology"/>
<keyword evidence="9" id="KW-0350">Heme biosynthesis</keyword>
<evidence type="ECO:0000256" key="7">
    <source>
        <dbReference type="ARBA" id="ARBA00049896"/>
    </source>
</evidence>
<dbReference type="NCBIfam" id="NF042928">
    <property type="entry name" value="HemQ_actino"/>
    <property type="match status" value="1"/>
</dbReference>
<feature type="active site" evidence="9">
    <location>
        <position position="173"/>
    </location>
</feature>
<evidence type="ECO:0000256" key="6">
    <source>
        <dbReference type="ARBA" id="ARBA00030236"/>
    </source>
</evidence>
<evidence type="ECO:0000256" key="10">
    <source>
        <dbReference type="SAM" id="MobiDB-lite"/>
    </source>
</evidence>
<reference evidence="12" key="1">
    <citation type="submission" date="2016-10" db="EMBL/GenBank/DDBJ databases">
        <authorList>
            <person name="Varghese N."/>
            <person name="Submissions S."/>
        </authorList>
    </citation>
    <scope>NUCLEOTIDE SEQUENCE [LARGE SCALE GENOMIC DNA]</scope>
    <source>
        <strain evidence="12">KPR-1</strain>
    </source>
</reference>
<dbReference type="HAMAP" id="MF_02244">
    <property type="entry name" value="Coproheme_decarbox_2"/>
    <property type="match status" value="1"/>
</dbReference>
<dbReference type="InterPro" id="IPR011008">
    <property type="entry name" value="Dimeric_a/b-barrel"/>
</dbReference>
<dbReference type="GO" id="GO:0006785">
    <property type="term" value="P:heme B biosynthetic process"/>
    <property type="evidence" value="ECO:0007669"/>
    <property type="project" value="UniProtKB-UniRule"/>
</dbReference>
<dbReference type="SUPFAM" id="SSF54909">
    <property type="entry name" value="Dimeric alpha+beta barrel"/>
    <property type="match status" value="1"/>
</dbReference>
<keyword evidence="3 9" id="KW-0479">Metal-binding</keyword>
<dbReference type="GO" id="GO:0020037">
    <property type="term" value="F:heme binding"/>
    <property type="evidence" value="ECO:0007669"/>
    <property type="project" value="InterPro"/>
</dbReference>